<organism evidence="8 9">
    <name type="scientific">Devosia psychrophila</name>
    <dbReference type="NCBI Taxonomy" id="728005"/>
    <lineage>
        <taxon>Bacteria</taxon>
        <taxon>Pseudomonadati</taxon>
        <taxon>Pseudomonadota</taxon>
        <taxon>Alphaproteobacteria</taxon>
        <taxon>Hyphomicrobiales</taxon>
        <taxon>Devosiaceae</taxon>
        <taxon>Devosia</taxon>
    </lineage>
</organism>
<evidence type="ECO:0000256" key="1">
    <source>
        <dbReference type="ARBA" id="ARBA00022485"/>
    </source>
</evidence>
<dbReference type="PANTHER" id="PTHR32439:SF9">
    <property type="entry name" value="BLR3264 PROTEIN"/>
    <property type="match status" value="1"/>
</dbReference>
<comment type="caution">
    <text evidence="8">The sequence shown here is derived from an EMBL/GenBank/DDBJ whole genome shotgun (WGS) entry which is preliminary data.</text>
</comment>
<dbReference type="EMBL" id="LAPV01000076">
    <property type="protein sequence ID" value="KKC33790.1"/>
    <property type="molecule type" value="Genomic_DNA"/>
</dbReference>
<sequence>MSFALPIAPQRRGACPTLDAPMQTGDGLLARIRLAGGRIDPLRLEQLATICGTYGNGVIEITARGNLQVRGLSDAIVARFAREVREVVTLETGPVVETPPLAGDDTLEFVDPRPLAVEIRTLAAPLTARLGPKVTVVVDGDGQIGLQALKADLRLVATARDRWLVFGGVALLGSTERPLDCARIVLTALAALGPAGRATDLPRADIEAALGTLVDPMAPLSLPTSSPIGHFRLRKSAATGLGLPFGAIAWESIAALADGAWRFGISEFRLGPHHSLLAIGADGSLIEEAAQIGFIVDPRDPRTRISACIGSEGCASGHIAARSEAARLAPLLPAGSNLHVSGCAKGCAHPGKADVTLVGRSDGYGLVIGGRASDTPQALLRADQLGAVLASAQG</sequence>
<dbReference type="Gene3D" id="3.30.413.10">
    <property type="entry name" value="Sulfite Reductase Hemoprotein, domain 1"/>
    <property type="match status" value="2"/>
</dbReference>
<evidence type="ECO:0000256" key="5">
    <source>
        <dbReference type="ARBA" id="ARBA00023004"/>
    </source>
</evidence>
<dbReference type="InterPro" id="IPR005117">
    <property type="entry name" value="NiRdtase/SiRdtase_haem-b_fer"/>
</dbReference>
<dbReference type="InterPro" id="IPR051329">
    <property type="entry name" value="NIR_SIR_4Fe-4S"/>
</dbReference>
<evidence type="ECO:0000256" key="4">
    <source>
        <dbReference type="ARBA" id="ARBA00023002"/>
    </source>
</evidence>
<dbReference type="Gene3D" id="3.90.480.10">
    <property type="entry name" value="Sulfite Reductase Hemoprotein,Domain 2"/>
    <property type="match status" value="1"/>
</dbReference>
<dbReference type="InterPro" id="IPR045854">
    <property type="entry name" value="NO2/SO3_Rdtase_4Fe4S_sf"/>
</dbReference>
<keyword evidence="2" id="KW-0349">Heme</keyword>
<evidence type="ECO:0000256" key="6">
    <source>
        <dbReference type="ARBA" id="ARBA00023014"/>
    </source>
</evidence>
<gene>
    <name evidence="8" type="ORF">WH91_06540</name>
</gene>
<dbReference type="InterPro" id="IPR006066">
    <property type="entry name" value="NO2/SO3_Rdtase_FeS/sirohaem_BS"/>
</dbReference>
<evidence type="ECO:0000256" key="3">
    <source>
        <dbReference type="ARBA" id="ARBA00022723"/>
    </source>
</evidence>
<keyword evidence="9" id="KW-1185">Reference proteome</keyword>
<keyword evidence="3" id="KW-0479">Metal-binding</keyword>
<dbReference type="InterPro" id="IPR036136">
    <property type="entry name" value="Nit/Sulf_reduc_fer-like_dom_sf"/>
</dbReference>
<accession>A0ABR5E0Z6</accession>
<reference evidence="8 9" key="1">
    <citation type="submission" date="2015-03" db="EMBL/GenBank/DDBJ databases">
        <authorList>
            <person name="Lepp D."/>
            <person name="Hassan Y.I."/>
            <person name="Li X.-Z."/>
            <person name="Zhou T."/>
        </authorList>
    </citation>
    <scope>NUCLEOTIDE SEQUENCE [LARGE SCALE GENOMIC DNA]</scope>
    <source>
        <strain evidence="8 9">Cr7-05</strain>
    </source>
</reference>
<proteinExistence type="predicted"/>
<dbReference type="SUPFAM" id="SSF56014">
    <property type="entry name" value="Nitrite and sulphite reductase 4Fe-4S domain-like"/>
    <property type="match status" value="1"/>
</dbReference>
<dbReference type="Proteomes" id="UP000033519">
    <property type="component" value="Unassembled WGS sequence"/>
</dbReference>
<protein>
    <recommendedName>
        <fullName evidence="7">Nitrite/Sulfite reductase ferredoxin-like domain-containing protein</fullName>
    </recommendedName>
</protein>
<keyword evidence="6" id="KW-0411">Iron-sulfur</keyword>
<evidence type="ECO:0000256" key="2">
    <source>
        <dbReference type="ARBA" id="ARBA00022617"/>
    </source>
</evidence>
<dbReference type="SUPFAM" id="SSF55124">
    <property type="entry name" value="Nitrite/Sulfite reductase N-terminal domain-like"/>
    <property type="match status" value="1"/>
</dbReference>
<evidence type="ECO:0000259" key="7">
    <source>
        <dbReference type="Pfam" id="PF03460"/>
    </source>
</evidence>
<dbReference type="InterPro" id="IPR012798">
    <property type="entry name" value="Cbl_synth_CobG-like"/>
</dbReference>
<name>A0ABR5E0Z6_9HYPH</name>
<dbReference type="PANTHER" id="PTHR32439">
    <property type="entry name" value="FERREDOXIN--NITRITE REDUCTASE, CHLOROPLASTIC"/>
    <property type="match status" value="1"/>
</dbReference>
<feature type="domain" description="Nitrite/Sulfite reductase ferredoxin-like" evidence="7">
    <location>
        <begin position="21"/>
        <end position="86"/>
    </location>
</feature>
<dbReference type="Pfam" id="PF03460">
    <property type="entry name" value="NIR_SIR_ferr"/>
    <property type="match status" value="1"/>
</dbReference>
<dbReference type="RefSeq" id="WP_046170193.1">
    <property type="nucleotide sequence ID" value="NZ_FOMB01000005.1"/>
</dbReference>
<dbReference type="PROSITE" id="PS00365">
    <property type="entry name" value="NIR_SIR"/>
    <property type="match status" value="1"/>
</dbReference>
<keyword evidence="1" id="KW-0004">4Fe-4S</keyword>
<dbReference type="NCBIfam" id="TIGR02435">
    <property type="entry name" value="CobG"/>
    <property type="match status" value="1"/>
</dbReference>
<evidence type="ECO:0000313" key="8">
    <source>
        <dbReference type="EMBL" id="KKC33790.1"/>
    </source>
</evidence>
<keyword evidence="5" id="KW-0408">Iron</keyword>
<keyword evidence="4" id="KW-0560">Oxidoreductase</keyword>
<evidence type="ECO:0000313" key="9">
    <source>
        <dbReference type="Proteomes" id="UP000033519"/>
    </source>
</evidence>